<dbReference type="PANTHER" id="PTHR41287">
    <property type="match status" value="1"/>
</dbReference>
<gene>
    <name evidence="3" type="ORF">GL4_1467</name>
</gene>
<dbReference type="AlphaFoldDB" id="A0A0A8K1U9"/>
<evidence type="ECO:0000259" key="2">
    <source>
        <dbReference type="Pfam" id="PF20441"/>
    </source>
</evidence>
<dbReference type="PANTHER" id="PTHR41287:SF1">
    <property type="entry name" value="PROTEIN YMFN"/>
    <property type="match status" value="1"/>
</dbReference>
<dbReference type="EMBL" id="AP014648">
    <property type="protein sequence ID" value="BAQ16923.1"/>
    <property type="molecule type" value="Genomic_DNA"/>
</dbReference>
<dbReference type="InterPro" id="IPR046461">
    <property type="entry name" value="TerL_ATPase"/>
</dbReference>
<reference evidence="3 4" key="1">
    <citation type="submission" date="2014-09" db="EMBL/GenBank/DDBJ databases">
        <title>Genome sequencing of Methyloceanibacter caenitepidi Gela4.</title>
        <authorList>
            <person name="Takeuchi M."/>
            <person name="Susumu S."/>
            <person name="Kamagata Y."/>
            <person name="Oshima K."/>
            <person name="Hattori M."/>
            <person name="Iwasaki W."/>
        </authorList>
    </citation>
    <scope>NUCLEOTIDE SEQUENCE [LARGE SCALE GENOMIC DNA]</scope>
    <source>
        <strain evidence="3 4">Gela4</strain>
    </source>
</reference>
<dbReference type="InterPro" id="IPR046462">
    <property type="entry name" value="TerL_nuclease"/>
</dbReference>
<feature type="domain" description="Terminase large subunit-like endonuclease" evidence="2">
    <location>
        <begin position="129"/>
        <end position="397"/>
    </location>
</feature>
<accession>A0A0A8K1U9</accession>
<dbReference type="Pfam" id="PF03354">
    <property type="entry name" value="TerL_ATPase"/>
    <property type="match status" value="1"/>
</dbReference>
<evidence type="ECO:0000313" key="3">
    <source>
        <dbReference type="EMBL" id="BAQ16923.1"/>
    </source>
</evidence>
<sequence>MSRDQAALVFGLAAKMARLNPSLDEHLHILDSFKQIRCPAIGTLYSALSADAGTNFGKSPVFIVHDELGQVRGPRHDMYDALETAVGAHEEPLSIIISTQAPNDGDLLSILIDDALSNRDPQTVISLYTAPMEADPFEDATIALANPAYGDFLNASVVKKMAEDARAMPAREAEYRNYVLNQRVEAINPFVTKTVWLANGADPKEPKGAFGGLDLSEVNDLTALILVSPRRSRFDVTSRFWLPEEGLAERSRQDRVPYDVWARDGFIERTPGQSIEYEFVAGQIAELFRDHDIRKIAFDRQYMRQFRPWLVKAGLSDSFIDSRFVPFGQGYLSMGPALRTLESLLLNRKLRHGNNPVLTMCAQNARATKDPAGNRKFDKSRAGGRIDGMVALAMATSIAGEVLHERHVYDVPIAQITE</sequence>
<feature type="domain" description="Terminase large subunit-like ATPase" evidence="1">
    <location>
        <begin position="3"/>
        <end position="103"/>
    </location>
</feature>
<dbReference type="Proteomes" id="UP000031643">
    <property type="component" value="Chromosome"/>
</dbReference>
<dbReference type="KEGG" id="mcg:GL4_1467"/>
<dbReference type="Gene3D" id="3.30.420.240">
    <property type="match status" value="1"/>
</dbReference>
<evidence type="ECO:0000259" key="1">
    <source>
        <dbReference type="Pfam" id="PF03354"/>
    </source>
</evidence>
<dbReference type="InterPro" id="IPR005021">
    <property type="entry name" value="Terminase_largesu-like"/>
</dbReference>
<proteinExistence type="predicted"/>
<dbReference type="GO" id="GO:0004519">
    <property type="term" value="F:endonuclease activity"/>
    <property type="evidence" value="ECO:0007669"/>
    <property type="project" value="InterPro"/>
</dbReference>
<name>A0A0A8K1U9_9HYPH</name>
<dbReference type="HOGENOM" id="CLU_026632_0_0_5"/>
<dbReference type="Pfam" id="PF20441">
    <property type="entry name" value="TerL_nuclease"/>
    <property type="match status" value="1"/>
</dbReference>
<keyword evidence="4" id="KW-1185">Reference proteome</keyword>
<organism evidence="3 4">
    <name type="scientific">Methyloceanibacter caenitepidi</name>
    <dbReference type="NCBI Taxonomy" id="1384459"/>
    <lineage>
        <taxon>Bacteria</taxon>
        <taxon>Pseudomonadati</taxon>
        <taxon>Pseudomonadota</taxon>
        <taxon>Alphaproteobacteria</taxon>
        <taxon>Hyphomicrobiales</taxon>
        <taxon>Hyphomicrobiaceae</taxon>
        <taxon>Methyloceanibacter</taxon>
    </lineage>
</organism>
<protein>
    <submittedName>
        <fullName evidence="3">Phage terminase large subunit</fullName>
    </submittedName>
</protein>
<evidence type="ECO:0000313" key="4">
    <source>
        <dbReference type="Proteomes" id="UP000031643"/>
    </source>
</evidence>
<dbReference type="STRING" id="1384459.GL4_1467"/>